<feature type="transmembrane region" description="Helical" evidence="1">
    <location>
        <begin position="39"/>
        <end position="57"/>
    </location>
</feature>
<keyword evidence="1" id="KW-0812">Transmembrane</keyword>
<protein>
    <recommendedName>
        <fullName evidence="2">Glycine zipper-like domain-containing protein</fullName>
    </recommendedName>
</protein>
<name>A0A1I0YNQ6_9CLOT</name>
<sequence>MEKHADLKRDNTKEVCLGIAFGSGIGILVGMFFDNISLGMTLGACVGIVIGGTIGLFK</sequence>
<keyword evidence="1" id="KW-0472">Membrane</keyword>
<dbReference type="Pfam" id="PF26273">
    <property type="entry name" value="Gly_zipper"/>
    <property type="match status" value="1"/>
</dbReference>
<dbReference type="Proteomes" id="UP000198619">
    <property type="component" value="Unassembled WGS sequence"/>
</dbReference>
<dbReference type="AlphaFoldDB" id="A0A1I0YNQ6"/>
<evidence type="ECO:0000313" key="3">
    <source>
        <dbReference type="EMBL" id="SFB15039.1"/>
    </source>
</evidence>
<dbReference type="EMBL" id="FOKI01000014">
    <property type="protein sequence ID" value="SFB15039.1"/>
    <property type="molecule type" value="Genomic_DNA"/>
</dbReference>
<accession>A0A1I0YNQ6</accession>
<dbReference type="STRING" id="84698.SAMN04488528_101454"/>
<evidence type="ECO:0000259" key="2">
    <source>
        <dbReference type="Pfam" id="PF26273"/>
    </source>
</evidence>
<feature type="transmembrane region" description="Helical" evidence="1">
    <location>
        <begin position="15"/>
        <end position="33"/>
    </location>
</feature>
<reference evidence="3 4" key="1">
    <citation type="submission" date="2016-10" db="EMBL/GenBank/DDBJ databases">
        <authorList>
            <person name="de Groot N.N."/>
        </authorList>
    </citation>
    <scope>NUCLEOTIDE SEQUENCE [LARGE SCALE GENOMIC DNA]</scope>
    <source>
        <strain evidence="3 4">DSM 12271</strain>
    </source>
</reference>
<feature type="domain" description="Glycine zipper-like" evidence="2">
    <location>
        <begin position="11"/>
        <end position="52"/>
    </location>
</feature>
<dbReference type="InterPro" id="IPR058598">
    <property type="entry name" value="Gly_zipper-like_dom"/>
</dbReference>
<gene>
    <name evidence="3" type="ORF">SAMN04488528_101454</name>
</gene>
<proteinExistence type="predicted"/>
<keyword evidence="4" id="KW-1185">Reference proteome</keyword>
<evidence type="ECO:0000313" key="4">
    <source>
        <dbReference type="Proteomes" id="UP000198619"/>
    </source>
</evidence>
<organism evidence="3 4">
    <name type="scientific">Clostridium frigidicarnis</name>
    <dbReference type="NCBI Taxonomy" id="84698"/>
    <lineage>
        <taxon>Bacteria</taxon>
        <taxon>Bacillati</taxon>
        <taxon>Bacillota</taxon>
        <taxon>Clostridia</taxon>
        <taxon>Eubacteriales</taxon>
        <taxon>Clostridiaceae</taxon>
        <taxon>Clostridium</taxon>
    </lineage>
</organism>
<dbReference type="RefSeq" id="WP_177199386.1">
    <property type="nucleotide sequence ID" value="NZ_FOKI01000014.1"/>
</dbReference>
<keyword evidence="1" id="KW-1133">Transmembrane helix</keyword>
<evidence type="ECO:0000256" key="1">
    <source>
        <dbReference type="SAM" id="Phobius"/>
    </source>
</evidence>